<dbReference type="RefSeq" id="WP_042088371.1">
    <property type="nucleotide sequence ID" value="NZ_BKCN01000001.1"/>
</dbReference>
<dbReference type="EMBL" id="BKCN01000001">
    <property type="protein sequence ID" value="GER02321.1"/>
    <property type="molecule type" value="Genomic_DNA"/>
</dbReference>
<sequence length="157" mass="17266">MSHVARLNAGLLARKGSASPAFMPQKSGQTSPVSDARLYGDAHRPPAHQGPDHLHTRAKGVAPKAPRPDQPHKPHAPQKSGNTDGVTDQKRIALSLRLDKEKHLQLKILSAHLNQSGQMILENALDMILESYQDRLPDCACLKGMNPKQCCQQKRHE</sequence>
<reference evidence="2 3" key="1">
    <citation type="submission" date="2019-09" db="EMBL/GenBank/DDBJ databases">
        <title>NBRP : Genome information of microbial organism related human and environment.</title>
        <authorList>
            <person name="Hattori M."/>
            <person name="Oshima K."/>
            <person name="Inaba H."/>
            <person name="Suda W."/>
            <person name="Sakamoto M."/>
            <person name="Iino T."/>
            <person name="Kitahara M."/>
            <person name="Oshida Y."/>
            <person name="Iida T."/>
            <person name="Kudo T."/>
            <person name="Itoh T."/>
            <person name="Ohkuma M."/>
        </authorList>
    </citation>
    <scope>NUCLEOTIDE SEQUENCE [LARGE SCALE GENOMIC DNA]</scope>
    <source>
        <strain evidence="2 3">Q-1</strain>
    </source>
</reference>
<dbReference type="Proteomes" id="UP000324996">
    <property type="component" value="Unassembled WGS sequence"/>
</dbReference>
<proteinExistence type="predicted"/>
<evidence type="ECO:0000256" key="1">
    <source>
        <dbReference type="SAM" id="MobiDB-lite"/>
    </source>
</evidence>
<keyword evidence="3" id="KW-1185">Reference proteome</keyword>
<organism evidence="2 3">
    <name type="scientific">Iodidimonas nitroreducens</name>
    <dbReference type="NCBI Taxonomy" id="1236968"/>
    <lineage>
        <taxon>Bacteria</taxon>
        <taxon>Pseudomonadati</taxon>
        <taxon>Pseudomonadota</taxon>
        <taxon>Alphaproteobacteria</taxon>
        <taxon>Iodidimonadales</taxon>
        <taxon>Iodidimonadaceae</taxon>
        <taxon>Iodidimonas</taxon>
    </lineage>
</organism>
<protein>
    <submittedName>
        <fullName evidence="2">Uncharacterized protein</fullName>
    </submittedName>
</protein>
<gene>
    <name evidence="2" type="ORF">JCM17846_00030</name>
</gene>
<evidence type="ECO:0000313" key="3">
    <source>
        <dbReference type="Proteomes" id="UP000324996"/>
    </source>
</evidence>
<comment type="caution">
    <text evidence="2">The sequence shown here is derived from an EMBL/GenBank/DDBJ whole genome shotgun (WGS) entry which is preliminary data.</text>
</comment>
<feature type="compositionally biased region" description="Basic and acidic residues" evidence="1">
    <location>
        <begin position="38"/>
        <end position="55"/>
    </location>
</feature>
<dbReference type="AlphaFoldDB" id="A0A5A7N207"/>
<feature type="region of interest" description="Disordered" evidence="1">
    <location>
        <begin position="1"/>
        <end position="89"/>
    </location>
</feature>
<evidence type="ECO:0000313" key="2">
    <source>
        <dbReference type="EMBL" id="GER02321.1"/>
    </source>
</evidence>
<name>A0A5A7N207_9PROT</name>
<accession>A0A5A7N207</accession>